<gene>
    <name evidence="2" type="ORF">SEMRO_1057_G236280.1</name>
</gene>
<evidence type="ECO:0000259" key="1">
    <source>
        <dbReference type="PROSITE" id="PS50053"/>
    </source>
</evidence>
<dbReference type="OrthoDB" id="428577at2759"/>
<comment type="caution">
    <text evidence="2">The sequence shown here is derived from an EMBL/GenBank/DDBJ whole genome shotgun (WGS) entry which is preliminary data.</text>
</comment>
<dbReference type="AlphaFoldDB" id="A0A9N8EEC2"/>
<organism evidence="2 3">
    <name type="scientific">Seminavis robusta</name>
    <dbReference type="NCBI Taxonomy" id="568900"/>
    <lineage>
        <taxon>Eukaryota</taxon>
        <taxon>Sar</taxon>
        <taxon>Stramenopiles</taxon>
        <taxon>Ochrophyta</taxon>
        <taxon>Bacillariophyta</taxon>
        <taxon>Bacillariophyceae</taxon>
        <taxon>Bacillariophycidae</taxon>
        <taxon>Naviculales</taxon>
        <taxon>Naviculaceae</taxon>
        <taxon>Seminavis</taxon>
    </lineage>
</organism>
<sequence>MSLAPEEIYVRVKRQNQTYFIPCAPDDKIRVVKEKIEQALKVSEKDDGVTADHMRLLMPPPKSTVLEDDQALTHYEIKNDTELHVVFQISENLWETVAVESMDIASSAAPS</sequence>
<reference evidence="2" key="1">
    <citation type="submission" date="2020-06" db="EMBL/GenBank/DDBJ databases">
        <authorList>
            <consortium name="Plant Systems Biology data submission"/>
        </authorList>
    </citation>
    <scope>NUCLEOTIDE SEQUENCE</scope>
    <source>
        <strain evidence="2">D6</strain>
    </source>
</reference>
<keyword evidence="3" id="KW-1185">Reference proteome</keyword>
<dbReference type="PANTHER" id="PTHR47725">
    <property type="entry name" value="OS03G0364000 PROTEIN"/>
    <property type="match status" value="1"/>
</dbReference>
<dbReference type="Pfam" id="PF00240">
    <property type="entry name" value="ubiquitin"/>
    <property type="match status" value="1"/>
</dbReference>
<protein>
    <recommendedName>
        <fullName evidence="1">Ubiquitin-like domain-containing protein</fullName>
    </recommendedName>
</protein>
<dbReference type="Proteomes" id="UP001153069">
    <property type="component" value="Unassembled WGS sequence"/>
</dbReference>
<accession>A0A9N8EEC2</accession>
<proteinExistence type="predicted"/>
<dbReference type="SUPFAM" id="SSF54236">
    <property type="entry name" value="Ubiquitin-like"/>
    <property type="match status" value="1"/>
</dbReference>
<feature type="domain" description="Ubiquitin-like" evidence="1">
    <location>
        <begin position="6"/>
        <end position="92"/>
    </location>
</feature>
<dbReference type="EMBL" id="CAICTM010001055">
    <property type="protein sequence ID" value="CAB9519907.1"/>
    <property type="molecule type" value="Genomic_DNA"/>
</dbReference>
<dbReference type="Gene3D" id="3.10.20.90">
    <property type="entry name" value="Phosphatidylinositol 3-kinase Catalytic Subunit, Chain A, domain 1"/>
    <property type="match status" value="1"/>
</dbReference>
<dbReference type="PROSITE" id="PS50053">
    <property type="entry name" value="UBIQUITIN_2"/>
    <property type="match status" value="1"/>
</dbReference>
<name>A0A9N8EEC2_9STRA</name>
<dbReference type="InterPro" id="IPR029071">
    <property type="entry name" value="Ubiquitin-like_domsf"/>
</dbReference>
<dbReference type="PANTHER" id="PTHR47725:SF2">
    <property type="entry name" value="UBIQUITIN-LIKE DOMAIN-CONTAINING PROTEIN"/>
    <property type="match status" value="1"/>
</dbReference>
<dbReference type="SMART" id="SM00213">
    <property type="entry name" value="UBQ"/>
    <property type="match status" value="1"/>
</dbReference>
<evidence type="ECO:0000313" key="2">
    <source>
        <dbReference type="EMBL" id="CAB9519907.1"/>
    </source>
</evidence>
<dbReference type="CDD" id="cd17039">
    <property type="entry name" value="Ubl_ubiquitin_like"/>
    <property type="match status" value="1"/>
</dbReference>
<evidence type="ECO:0000313" key="3">
    <source>
        <dbReference type="Proteomes" id="UP001153069"/>
    </source>
</evidence>
<dbReference type="InterPro" id="IPR000626">
    <property type="entry name" value="Ubiquitin-like_dom"/>
</dbReference>